<dbReference type="GO" id="GO:0007165">
    <property type="term" value="P:signal transduction"/>
    <property type="evidence" value="ECO:0007669"/>
    <property type="project" value="TreeGrafter"/>
</dbReference>
<dbReference type="InterPro" id="IPR036034">
    <property type="entry name" value="PDZ_sf"/>
</dbReference>
<dbReference type="FunFam" id="2.20.70.10:FF:000001">
    <property type="entry name" value="Membrane-associated guanylate kinase, WW and PDZ domain-containing protein 1"/>
    <property type="match status" value="1"/>
</dbReference>
<dbReference type="PROSITE" id="PS50020">
    <property type="entry name" value="WW_DOMAIN_2"/>
    <property type="match status" value="2"/>
</dbReference>
<proteinExistence type="predicted"/>
<evidence type="ECO:0000259" key="4">
    <source>
        <dbReference type="PROSITE" id="PS50106"/>
    </source>
</evidence>
<reference evidence="5 6" key="1">
    <citation type="submission" date="2019-08" db="EMBL/GenBank/DDBJ databases">
        <title>The genome of the soybean aphid Biotype 1, its phylome, world population structure and adaptation to the North American continent.</title>
        <authorList>
            <person name="Giordano R."/>
            <person name="Donthu R.K."/>
            <person name="Hernandez A.G."/>
            <person name="Wright C.L."/>
            <person name="Zimin A.V."/>
        </authorList>
    </citation>
    <scope>NUCLEOTIDE SEQUENCE [LARGE SCALE GENOMIC DNA]</scope>
    <source>
        <tissue evidence="5">Whole aphids</tissue>
    </source>
</reference>
<dbReference type="OrthoDB" id="66881at2759"/>
<keyword evidence="6" id="KW-1185">Reference proteome</keyword>
<dbReference type="Gene3D" id="2.20.70.10">
    <property type="match status" value="2"/>
</dbReference>
<feature type="region of interest" description="Disordered" evidence="2">
    <location>
        <begin position="1"/>
        <end position="26"/>
    </location>
</feature>
<accession>A0A6G0T195</accession>
<feature type="compositionally biased region" description="Basic and acidic residues" evidence="2">
    <location>
        <begin position="1"/>
        <end position="11"/>
    </location>
</feature>
<feature type="domain" description="PDZ" evidence="4">
    <location>
        <begin position="618"/>
        <end position="700"/>
    </location>
</feature>
<dbReference type="CDD" id="cd00201">
    <property type="entry name" value="WW"/>
    <property type="match status" value="2"/>
</dbReference>
<dbReference type="InterPro" id="IPR001478">
    <property type="entry name" value="PDZ"/>
</dbReference>
<feature type="domain" description="PDZ" evidence="4">
    <location>
        <begin position="724"/>
        <end position="805"/>
    </location>
</feature>
<dbReference type="InterPro" id="IPR036020">
    <property type="entry name" value="WW_dom_sf"/>
</dbReference>
<evidence type="ECO:0008006" key="7">
    <source>
        <dbReference type="Google" id="ProtNLM"/>
    </source>
</evidence>
<evidence type="ECO:0000256" key="1">
    <source>
        <dbReference type="ARBA" id="ARBA00022737"/>
    </source>
</evidence>
<comment type="caution">
    <text evidence="5">The sequence shown here is derived from an EMBL/GenBank/DDBJ whole genome shotgun (WGS) entry which is preliminary data.</text>
</comment>
<dbReference type="CDD" id="cd06734">
    <property type="entry name" value="PDZ4_MAGI-1_3-like"/>
    <property type="match status" value="1"/>
</dbReference>
<organism evidence="5 6">
    <name type="scientific">Aphis glycines</name>
    <name type="common">Soybean aphid</name>
    <dbReference type="NCBI Taxonomy" id="307491"/>
    <lineage>
        <taxon>Eukaryota</taxon>
        <taxon>Metazoa</taxon>
        <taxon>Ecdysozoa</taxon>
        <taxon>Arthropoda</taxon>
        <taxon>Hexapoda</taxon>
        <taxon>Insecta</taxon>
        <taxon>Pterygota</taxon>
        <taxon>Neoptera</taxon>
        <taxon>Paraneoptera</taxon>
        <taxon>Hemiptera</taxon>
        <taxon>Sternorrhyncha</taxon>
        <taxon>Aphidomorpha</taxon>
        <taxon>Aphidoidea</taxon>
        <taxon>Aphididae</taxon>
        <taxon>Aphidini</taxon>
        <taxon>Aphis</taxon>
        <taxon>Aphis</taxon>
    </lineage>
</organism>
<dbReference type="CDD" id="cd06731">
    <property type="entry name" value="PDZ1_MAGI-1_3-like"/>
    <property type="match status" value="1"/>
</dbReference>
<dbReference type="CDD" id="cd06735">
    <property type="entry name" value="PDZ5_MAGI-1_3-like"/>
    <property type="match status" value="1"/>
</dbReference>
<dbReference type="FunFam" id="2.30.42.10:FF:000005">
    <property type="entry name" value="Membrane associated guanylate kinase, WW and PDZ domain containing 1"/>
    <property type="match status" value="1"/>
</dbReference>
<dbReference type="InterPro" id="IPR001202">
    <property type="entry name" value="WW_dom"/>
</dbReference>
<dbReference type="Pfam" id="PF00595">
    <property type="entry name" value="PDZ"/>
    <property type="match status" value="4"/>
</dbReference>
<dbReference type="EMBL" id="VYZN01000074">
    <property type="protein sequence ID" value="KAE9523974.1"/>
    <property type="molecule type" value="Genomic_DNA"/>
</dbReference>
<dbReference type="CDD" id="cd06733">
    <property type="entry name" value="PDZ3_MAGI-1_3-like"/>
    <property type="match status" value="1"/>
</dbReference>
<feature type="domain" description="PDZ" evidence="4">
    <location>
        <begin position="357"/>
        <end position="420"/>
    </location>
</feature>
<feature type="domain" description="PDZ" evidence="4">
    <location>
        <begin position="181"/>
        <end position="250"/>
    </location>
</feature>
<evidence type="ECO:0000256" key="2">
    <source>
        <dbReference type="SAM" id="MobiDB-lite"/>
    </source>
</evidence>
<dbReference type="PANTHER" id="PTHR10316:SF40">
    <property type="entry name" value="LD27118P"/>
    <property type="match status" value="1"/>
</dbReference>
<dbReference type="SMART" id="SM00456">
    <property type="entry name" value="WW"/>
    <property type="match status" value="2"/>
</dbReference>
<keyword evidence="1" id="KW-0677">Repeat</keyword>
<gene>
    <name evidence="5" type="ORF">AGLY_015621</name>
</gene>
<dbReference type="PANTHER" id="PTHR10316">
    <property type="entry name" value="MEMBRANE ASSOCIATED GUANYLATE KINASE-RELATED"/>
    <property type="match status" value="1"/>
</dbReference>
<dbReference type="GO" id="GO:0005737">
    <property type="term" value="C:cytoplasm"/>
    <property type="evidence" value="ECO:0007669"/>
    <property type="project" value="TreeGrafter"/>
</dbReference>
<evidence type="ECO:0000313" key="6">
    <source>
        <dbReference type="Proteomes" id="UP000475862"/>
    </source>
</evidence>
<dbReference type="AlphaFoldDB" id="A0A6G0T195"/>
<dbReference type="SMART" id="SM00228">
    <property type="entry name" value="PDZ"/>
    <property type="match status" value="5"/>
</dbReference>
<name>A0A6G0T195_APHGL</name>
<dbReference type="SUPFAM" id="SSF51045">
    <property type="entry name" value="WW domain"/>
    <property type="match status" value="2"/>
</dbReference>
<dbReference type="PROSITE" id="PS01159">
    <property type="entry name" value="WW_DOMAIN_1"/>
    <property type="match status" value="1"/>
</dbReference>
<feature type="domain" description="PDZ" evidence="4">
    <location>
        <begin position="830"/>
        <end position="913"/>
    </location>
</feature>
<evidence type="ECO:0000313" key="5">
    <source>
        <dbReference type="EMBL" id="KAE9523974.1"/>
    </source>
</evidence>
<dbReference type="Proteomes" id="UP000475862">
    <property type="component" value="Unassembled WGS sequence"/>
</dbReference>
<dbReference type="CDD" id="cd06732">
    <property type="entry name" value="PDZ2_MAGI-1_3-like"/>
    <property type="match status" value="1"/>
</dbReference>
<evidence type="ECO:0000259" key="3">
    <source>
        <dbReference type="PROSITE" id="PS50020"/>
    </source>
</evidence>
<dbReference type="FunFam" id="2.30.42.10:FF:000232">
    <property type="entry name" value="Uncharacterized protein, isoform A"/>
    <property type="match status" value="1"/>
</dbReference>
<feature type="domain" description="WW" evidence="3">
    <location>
        <begin position="92"/>
        <end position="125"/>
    </location>
</feature>
<dbReference type="Pfam" id="PF00397">
    <property type="entry name" value="WW"/>
    <property type="match status" value="1"/>
</dbReference>
<sequence length="986" mass="110672">MNMDNMQDKLQHPMNNEDYLNGPSTKNIAYNHSRDSTLSDTLDLGPLPPKWEKAYTKNGEVYFIDHNSSTSHWLDPRLSKFQKKQLEDCSDDELPYGWERIDDPLYGTYYIDHVNRQTQYENPVLQAKNAIHGDPINDEHDNIPNYTSNSFENINSIKQDSGISSNIFTTNPHKLVGERIRSTLVKSIRGLGFTIVGGDDSKEEFLQIKSVVPNGPAWLEGKLQTGDVLVYVNDKCVLGYTHHDMVSVFQGIVPGETVCLDVCRGYPLPFDPNDPNTEVVTTVAVGNSDRQLDDLSYVDRELYMMKVDNRSTSNELCNQSVKSMPDLYASEEIMSIARPNSTDLILEEHMPAPLYLTMAIVKGAMGFGFTIADSAHGQKVKKILDKQRCQELMEGDILIDINNIIVRNMSHNKVVQVLKDCQTNESAAITIQRCILNSPDKFRVKNKKGDIKNIYRSKTPTIESYGDRTHEVNRSKTPIIDNRTQVSNIQNNMLENGSSDSYVMNNMPLDEYCHRGDSWMHVSSPSTQMFLPQSMYNGVIDPSTGHYINLQPDHSNGLYINSQADHYSNHLSKSIQSMSFEHYEMNASKNEVRYLHNNNEINDIDQLNNENMKQNISYVTLQRQECGFGFRIVGGKEEGSQVSVGHIVPEGSADLDRRIMTGDEIISIDGQSTINTSHDYVINLMGQAARNGRVTLGIRHKSNLKPNYISSSTKQHLDIEYPYDVTLTKKDKEGFGFVVISSLNKGPTIGRIIEGSPAFRDGQIHVGDHVLAVNNTNITNLSHGDIVNMIKDSGSTVTLTIGTPNDDTASTISLPMSNKDQDLEEEQYHAVELTRGPQGFGFSIRGGREFQNMSLFVLQIAENGPAAMDGRLRVGDHIIEINGVNTKNMTHAEAIEIIHSGGSCVRLLIRRGTRVPQLPSEEEMFTSANMNQSMINLDNKMNIPIREPTGIQSICAQTDYQELFKLIIIFLIVNKVNTMLLLNFIP</sequence>
<dbReference type="SUPFAM" id="SSF50156">
    <property type="entry name" value="PDZ domain-like"/>
    <property type="match status" value="5"/>
</dbReference>
<dbReference type="Gene3D" id="2.30.42.10">
    <property type="match status" value="5"/>
</dbReference>
<protein>
    <recommendedName>
        <fullName evidence="7">Membrane-associated guanylate kinase, WW and PDZ domain-containing protein 2</fullName>
    </recommendedName>
</protein>
<dbReference type="PROSITE" id="PS50106">
    <property type="entry name" value="PDZ"/>
    <property type="match status" value="5"/>
</dbReference>
<feature type="domain" description="WW" evidence="3">
    <location>
        <begin position="45"/>
        <end position="78"/>
    </location>
</feature>